<dbReference type="Gene3D" id="2.160.10.10">
    <property type="entry name" value="Hexapeptide repeat proteins"/>
    <property type="match status" value="1"/>
</dbReference>
<keyword evidence="1 3" id="KW-0808">Transferase</keyword>
<proteinExistence type="predicted"/>
<evidence type="ECO:0000313" key="4">
    <source>
        <dbReference type="Proteomes" id="UP000248857"/>
    </source>
</evidence>
<dbReference type="CDD" id="cd04647">
    <property type="entry name" value="LbH_MAT_like"/>
    <property type="match status" value="1"/>
</dbReference>
<keyword evidence="2" id="KW-0677">Repeat</keyword>
<comment type="caution">
    <text evidence="3">The sequence shown here is derived from an EMBL/GenBank/DDBJ whole genome shotgun (WGS) entry which is preliminary data.</text>
</comment>
<reference evidence="3 4" key="1">
    <citation type="journal article" date="2018" name="Sci. Rep.">
        <title>A novel species of the marine cyanobacterium Acaryochloris with a unique pigment content and lifestyle.</title>
        <authorList>
            <person name="Partensky F."/>
            <person name="Six C."/>
            <person name="Ratin M."/>
            <person name="Garczarek L."/>
            <person name="Vaulot D."/>
            <person name="Probert I."/>
            <person name="Calteau A."/>
            <person name="Gourvil P."/>
            <person name="Marie D."/>
            <person name="Grebert T."/>
            <person name="Bouchier C."/>
            <person name="Le Panse S."/>
            <person name="Gachenot M."/>
            <person name="Rodriguez F."/>
            <person name="Garrido J.L."/>
        </authorList>
    </citation>
    <scope>NUCLEOTIDE SEQUENCE [LARGE SCALE GENOMIC DNA]</scope>
    <source>
        <strain evidence="3 4">RCC1774</strain>
    </source>
</reference>
<dbReference type="PANTHER" id="PTHR23416:SF78">
    <property type="entry name" value="LIPOPOLYSACCHARIDE BIOSYNTHESIS O-ACETYL TRANSFERASE WBBJ-RELATED"/>
    <property type="match status" value="1"/>
</dbReference>
<sequence length="245" mass="26540">MSIFTPVITLIGWFPGRPGMSLRKFLYPLVLKKFGSQVSIKSNVQLIGPDLIGIEKHVKISRNVILEARENCSFAVGEKSILSENTYLRGGYCGRISLKEEVRLDYGVYIRSEKEGDIEIGERTYVGPYTCIGGPGPVKIGRDCMIGSHTCVYGNNHNFGDLARRINEQGTTSRGIVIEDNCWLGAGVKVLDGVTIGEGSVIGAGAVVTSDIPAQTVAVGVPARVISKRCSQVPIEESKPRLVEN</sequence>
<keyword evidence="4" id="KW-1185">Reference proteome</keyword>
<dbReference type="GO" id="GO:0031470">
    <property type="term" value="C:carboxysome"/>
    <property type="evidence" value="ECO:0007669"/>
    <property type="project" value="UniProtKB-ARBA"/>
</dbReference>
<accession>A0A2W1JIK4</accession>
<dbReference type="EMBL" id="PQWO01000006">
    <property type="protein sequence ID" value="PZD73278.1"/>
    <property type="molecule type" value="Genomic_DNA"/>
</dbReference>
<dbReference type="InterPro" id="IPR051159">
    <property type="entry name" value="Hexapeptide_acetyltransf"/>
</dbReference>
<dbReference type="Proteomes" id="UP000248857">
    <property type="component" value="Unassembled WGS sequence"/>
</dbReference>
<dbReference type="InterPro" id="IPR018357">
    <property type="entry name" value="Hexapep_transf_CS"/>
</dbReference>
<dbReference type="GO" id="GO:0016746">
    <property type="term" value="F:acyltransferase activity"/>
    <property type="evidence" value="ECO:0007669"/>
    <property type="project" value="UniProtKB-KW"/>
</dbReference>
<name>A0A2W1JIK4_9CYAN</name>
<evidence type="ECO:0000313" key="3">
    <source>
        <dbReference type="EMBL" id="PZD73278.1"/>
    </source>
</evidence>
<dbReference type="PROSITE" id="PS00101">
    <property type="entry name" value="HEXAPEP_TRANSFERASES"/>
    <property type="match status" value="1"/>
</dbReference>
<dbReference type="SUPFAM" id="SSF51161">
    <property type="entry name" value="Trimeric LpxA-like enzymes"/>
    <property type="match status" value="1"/>
</dbReference>
<dbReference type="InterPro" id="IPR001451">
    <property type="entry name" value="Hexapep"/>
</dbReference>
<protein>
    <submittedName>
        <fullName evidence="3">Acetyltransferase</fullName>
        <ecNumber evidence="3">2.3.1.-</ecNumber>
    </submittedName>
</protein>
<dbReference type="AlphaFoldDB" id="A0A2W1JIK4"/>
<dbReference type="GO" id="GO:0043886">
    <property type="term" value="F:structural constituent of carboxysome shell"/>
    <property type="evidence" value="ECO:0007669"/>
    <property type="project" value="UniProtKB-ARBA"/>
</dbReference>
<dbReference type="InterPro" id="IPR011004">
    <property type="entry name" value="Trimer_LpxA-like_sf"/>
</dbReference>
<keyword evidence="3" id="KW-0012">Acyltransferase</keyword>
<dbReference type="Pfam" id="PF14602">
    <property type="entry name" value="Hexapep_2"/>
    <property type="match status" value="1"/>
</dbReference>
<dbReference type="Pfam" id="PF00132">
    <property type="entry name" value="Hexapep"/>
    <property type="match status" value="1"/>
</dbReference>
<gene>
    <name evidence="3" type="ORF">C1752_02348</name>
</gene>
<dbReference type="EC" id="2.3.1.-" evidence="3"/>
<evidence type="ECO:0000256" key="2">
    <source>
        <dbReference type="ARBA" id="ARBA00022737"/>
    </source>
</evidence>
<evidence type="ECO:0000256" key="1">
    <source>
        <dbReference type="ARBA" id="ARBA00022679"/>
    </source>
</evidence>
<dbReference type="PANTHER" id="PTHR23416">
    <property type="entry name" value="SIALIC ACID SYNTHASE-RELATED"/>
    <property type="match status" value="1"/>
</dbReference>
<organism evidence="3 4">
    <name type="scientific">Acaryochloris thomasi RCC1774</name>
    <dbReference type="NCBI Taxonomy" id="1764569"/>
    <lineage>
        <taxon>Bacteria</taxon>
        <taxon>Bacillati</taxon>
        <taxon>Cyanobacteriota</taxon>
        <taxon>Cyanophyceae</taxon>
        <taxon>Acaryochloridales</taxon>
        <taxon>Acaryochloridaceae</taxon>
        <taxon>Acaryochloris</taxon>
        <taxon>Acaryochloris thomasi</taxon>
    </lineage>
</organism>